<keyword evidence="2" id="KW-1185">Reference proteome</keyword>
<dbReference type="Proteomes" id="UP001240697">
    <property type="component" value="Chromosome"/>
</dbReference>
<reference evidence="1 2" key="1">
    <citation type="submission" date="2023-05" db="EMBL/GenBank/DDBJ databases">
        <authorList>
            <person name="Yin Y."/>
            <person name="Lu Z."/>
        </authorList>
    </citation>
    <scope>NUCLEOTIDE SEQUENCE [LARGE SCALE GENOMIC DNA]</scope>
    <source>
        <strain evidence="1 2">ZM22</strain>
    </source>
</reference>
<dbReference type="RefSeq" id="WP_125277463.1">
    <property type="nucleotide sequence ID" value="NZ_CP125947.1"/>
</dbReference>
<gene>
    <name evidence="1" type="ORF">QMY55_12450</name>
</gene>
<accession>A0ABY8SLY4</accession>
<proteinExistence type="predicted"/>
<name>A0ABY8SLY4_9BURK</name>
<protein>
    <submittedName>
        <fullName evidence="1">SIR2 family protein</fullName>
    </submittedName>
</protein>
<evidence type="ECO:0000313" key="1">
    <source>
        <dbReference type="EMBL" id="WHS63369.1"/>
    </source>
</evidence>
<dbReference type="Pfam" id="PF13289">
    <property type="entry name" value="SIR2_2"/>
    <property type="match status" value="1"/>
</dbReference>
<sequence length="364" mass="41516">MSLPLLTEEIAITAIRDFFRGKPFVFFGTGMSCAMDTSFGMPALRDELVEKMQERTLTATQASEWQSVVSALEQGGDLESSLNAVSDHNLLRIVTEITGAFVSCLDRRFAYSIAQGSTEWPASRLLSRLIETLPESDGVLHVLTPNYDLLFEYACDFSGLPYTNGLFGGIERKEDWTAVERALLEPCKIRQGNKIKTVYRPKKHARLYKVHGSLNYFLHRNAIVENNAWMWNPPEFAERVMITPGLSKYQALQRYRRELLQYADGAVDSATHFLFLGYGFNDSHLEEYVKRKLVTQSSPGLIVTRDCNPRIESLLDQSENLWLFCKLDGEDGTKIFNKRYSGWLELKGQSLWDVRDFTDRIFGS</sequence>
<dbReference type="EMBL" id="CP125947">
    <property type="protein sequence ID" value="WHS63369.1"/>
    <property type="molecule type" value="Genomic_DNA"/>
</dbReference>
<evidence type="ECO:0000313" key="2">
    <source>
        <dbReference type="Proteomes" id="UP001240697"/>
    </source>
</evidence>
<organism evidence="1 2">
    <name type="scientific">Comamonas resistens</name>
    <dbReference type="NCBI Taxonomy" id="3046670"/>
    <lineage>
        <taxon>Bacteria</taxon>
        <taxon>Pseudomonadati</taxon>
        <taxon>Pseudomonadota</taxon>
        <taxon>Betaproteobacteria</taxon>
        <taxon>Burkholderiales</taxon>
        <taxon>Comamonadaceae</taxon>
        <taxon>Comamonas</taxon>
    </lineage>
</organism>